<dbReference type="AlphaFoldDB" id="A0A5M6CK97"/>
<gene>
    <name evidence="1" type="ORF">F0460_07605</name>
</gene>
<dbReference type="Proteomes" id="UP000325141">
    <property type="component" value="Unassembled WGS sequence"/>
</dbReference>
<name>A0A5M6CK97_9FLAO</name>
<protein>
    <submittedName>
        <fullName evidence="1">Uncharacterized protein</fullName>
    </submittedName>
</protein>
<sequence length="361" mass="42059">MKNSKSNGSGTAVSTLIAMDDLAAVLQKCPTSKLNLCLVYLIRLRRFFSGYFSNSMQKLSLIILLFFFSFSSGAQEREIKKIELSFSWFKSYDTKYVINYNKSQFTAVCFDRFNKESFRKNYKFSTKDFEKFKKIINENIPEKDVQKSTSGLDGGGFKLTYFFTDGKSTKIIIRNPYRADSKYNAEFKFVDAFFDFAYSVIKDNEGIITLDNSFEPYFDGIPIRKVGEKPTEYKIWGTMSGNESNNKKFFDFLYNLPKGECIIVDTNENLSWALENDILVRFIIQNSNIKFANTSRLKYTREDIYKIRSEIKAAKKNNENIDHFNKNFSGSIYLADTVLMDKWLDQDNWDISIDELRINCH</sequence>
<reference evidence="1 2" key="1">
    <citation type="submission" date="2019-09" db="EMBL/GenBank/DDBJ databases">
        <title>Genome sequence and assembly of Flavobacterium sp.</title>
        <authorList>
            <person name="Chhetri G."/>
        </authorList>
    </citation>
    <scope>NUCLEOTIDE SEQUENCE [LARGE SCALE GENOMIC DNA]</scope>
    <source>
        <strain evidence="1 2">SNL9</strain>
    </source>
</reference>
<dbReference type="RefSeq" id="WP_150011864.1">
    <property type="nucleotide sequence ID" value="NZ_VWSG01000004.1"/>
</dbReference>
<comment type="caution">
    <text evidence="1">The sequence shown here is derived from an EMBL/GenBank/DDBJ whole genome shotgun (WGS) entry which is preliminary data.</text>
</comment>
<evidence type="ECO:0000313" key="1">
    <source>
        <dbReference type="EMBL" id="KAA5535638.1"/>
    </source>
</evidence>
<accession>A0A5M6CK97</accession>
<organism evidence="1 2">
    <name type="scientific">Paenimyroides baculatum</name>
    <dbReference type="NCBI Taxonomy" id="2608000"/>
    <lineage>
        <taxon>Bacteria</taxon>
        <taxon>Pseudomonadati</taxon>
        <taxon>Bacteroidota</taxon>
        <taxon>Flavobacteriia</taxon>
        <taxon>Flavobacteriales</taxon>
        <taxon>Flavobacteriaceae</taxon>
        <taxon>Paenimyroides</taxon>
    </lineage>
</organism>
<keyword evidence="2" id="KW-1185">Reference proteome</keyword>
<evidence type="ECO:0000313" key="2">
    <source>
        <dbReference type="Proteomes" id="UP000325141"/>
    </source>
</evidence>
<dbReference type="EMBL" id="VWSG01000004">
    <property type="protein sequence ID" value="KAA5535638.1"/>
    <property type="molecule type" value="Genomic_DNA"/>
</dbReference>
<proteinExistence type="predicted"/>